<dbReference type="Proteomes" id="UP000185725">
    <property type="component" value="Unassembled WGS sequence"/>
</dbReference>
<evidence type="ECO:0000313" key="2">
    <source>
        <dbReference type="EMBL" id="SUX43310.1"/>
    </source>
</evidence>
<dbReference type="GeneID" id="303673378"/>
<evidence type="ECO:0000313" key="3">
    <source>
        <dbReference type="Proteomes" id="UP000185725"/>
    </source>
</evidence>
<dbReference type="EMBL" id="UFVS01000001">
    <property type="protein sequence ID" value="SUX43310.1"/>
    <property type="molecule type" value="Genomic_DNA"/>
</dbReference>
<dbReference type="Proteomes" id="UP000255231">
    <property type="component" value="Unassembled WGS sequence"/>
</dbReference>
<gene>
    <name evidence="2" type="ORF">NCTC13560_01942</name>
    <name evidence="1" type="ORF">SAMN05421682_11170</name>
</gene>
<reference evidence="1 3" key="1">
    <citation type="submission" date="2017-01" db="EMBL/GenBank/DDBJ databases">
        <authorList>
            <person name="Varghese N."/>
            <person name="Submissions S."/>
        </authorList>
    </citation>
    <scope>NUCLEOTIDE SEQUENCE [LARGE SCALE GENOMIC DNA]</scope>
    <source>
        <strain evidence="1 3">ATCC 27950</strain>
    </source>
</reference>
<organism evidence="2 4">
    <name type="scientific">Chryseobacterium indoltheticum</name>
    <dbReference type="NCBI Taxonomy" id="254"/>
    <lineage>
        <taxon>Bacteria</taxon>
        <taxon>Pseudomonadati</taxon>
        <taxon>Bacteroidota</taxon>
        <taxon>Flavobacteriia</taxon>
        <taxon>Flavobacteriales</taxon>
        <taxon>Weeksellaceae</taxon>
        <taxon>Chryseobacterium group</taxon>
        <taxon>Chryseobacterium</taxon>
    </lineage>
</organism>
<evidence type="ECO:0000313" key="4">
    <source>
        <dbReference type="Proteomes" id="UP000255231"/>
    </source>
</evidence>
<evidence type="ECO:0000313" key="1">
    <source>
        <dbReference type="EMBL" id="SIR01857.1"/>
    </source>
</evidence>
<accession>A0A381F9Q1</accession>
<name>A0A381F9Q1_9FLAO</name>
<dbReference type="OrthoDB" id="713675at2"/>
<dbReference type="KEGG" id="cil:EG358_06675"/>
<dbReference type="RefSeq" id="WP_076561777.1">
    <property type="nucleotide sequence ID" value="NZ_CP033929.1"/>
</dbReference>
<reference evidence="2 4" key="2">
    <citation type="submission" date="2018-06" db="EMBL/GenBank/DDBJ databases">
        <authorList>
            <consortium name="Pathogen Informatics"/>
            <person name="Doyle S."/>
        </authorList>
    </citation>
    <scope>NUCLEOTIDE SEQUENCE [LARGE SCALE GENOMIC DNA]</scope>
    <source>
        <strain evidence="2 4">NCTC13560</strain>
    </source>
</reference>
<protein>
    <submittedName>
        <fullName evidence="2">Uncharacterized protein</fullName>
    </submittedName>
</protein>
<dbReference type="EMBL" id="FTMF01000011">
    <property type="protein sequence ID" value="SIR01857.1"/>
    <property type="molecule type" value="Genomic_DNA"/>
</dbReference>
<keyword evidence="3" id="KW-1185">Reference proteome</keyword>
<dbReference type="AlphaFoldDB" id="A0A381F9Q1"/>
<sequence length="138" mass="14624">MKKIKLNQVFKGVFVALITVMVLSLVESCRKDNDDDTSEDIKTQKVVFKAEASSGVNISKAVYGIDGNPITVTGLSGTTWTSPEITAEGIVYNSNVVVNATGVDAASTLKVQIWVDGVLKKESVASGLTLSASTSYTF</sequence>
<proteinExistence type="predicted"/>